<dbReference type="AlphaFoldDB" id="A0AAU8JQY0"/>
<reference evidence="3" key="1">
    <citation type="submission" date="2024-06" db="EMBL/GenBank/DDBJ databases">
        <title>The genome sequences of Kitasatospora sp. strain HUAS MG31.</title>
        <authorList>
            <person name="Mo P."/>
        </authorList>
    </citation>
    <scope>NUCLEOTIDE SEQUENCE</scope>
    <source>
        <strain evidence="3">HUAS MG31</strain>
    </source>
</reference>
<feature type="region of interest" description="Disordered" evidence="1">
    <location>
        <begin position="88"/>
        <end position="133"/>
    </location>
</feature>
<dbReference type="InterPro" id="IPR045512">
    <property type="entry name" value="DUF6480"/>
</dbReference>
<gene>
    <name evidence="3" type="ORF">ABWK59_04655</name>
</gene>
<dbReference type="RefSeq" id="WP_354638032.1">
    <property type="nucleotide sequence ID" value="NZ_CP159872.1"/>
</dbReference>
<evidence type="ECO:0000256" key="2">
    <source>
        <dbReference type="SAM" id="Phobius"/>
    </source>
</evidence>
<protein>
    <submittedName>
        <fullName evidence="3">DUF6480 family protein</fullName>
    </submittedName>
</protein>
<organism evidence="3">
    <name type="scientific">Kitasatospora camelliae</name>
    <dbReference type="NCBI Taxonomy" id="3156397"/>
    <lineage>
        <taxon>Bacteria</taxon>
        <taxon>Bacillati</taxon>
        <taxon>Actinomycetota</taxon>
        <taxon>Actinomycetes</taxon>
        <taxon>Kitasatosporales</taxon>
        <taxon>Streptomycetaceae</taxon>
        <taxon>Kitasatospora</taxon>
    </lineage>
</organism>
<feature type="compositionally biased region" description="Basic and acidic residues" evidence="1">
    <location>
        <begin position="93"/>
        <end position="108"/>
    </location>
</feature>
<name>A0AAU8JQY0_9ACTN</name>
<evidence type="ECO:0000256" key="1">
    <source>
        <dbReference type="SAM" id="MobiDB-lite"/>
    </source>
</evidence>
<keyword evidence="2" id="KW-0812">Transmembrane</keyword>
<dbReference type="Pfam" id="PF20088">
    <property type="entry name" value="DUF6480"/>
    <property type="match status" value="1"/>
</dbReference>
<proteinExistence type="predicted"/>
<sequence length="168" mass="17783">MKTVARKLPLSAEQAVLSAWARERGWSVRWEHATRTRSEFLHLARGGRSLVAVFSHDGAFEYAKAPGDGAGGVELNLPALARELARPAVPADEVGRRASDAARTDGDRPASATGATPEETPPAEGSTTAGISVPEPPELRRAWGAWPLVIVGLLVLCVVVFMVARIAA</sequence>
<keyword evidence="2" id="KW-0472">Membrane</keyword>
<accession>A0AAU8JQY0</accession>
<dbReference type="KEGG" id="kcm:ABWK59_04655"/>
<keyword evidence="2" id="KW-1133">Transmembrane helix</keyword>
<dbReference type="EMBL" id="CP159872">
    <property type="protein sequence ID" value="XCM78271.1"/>
    <property type="molecule type" value="Genomic_DNA"/>
</dbReference>
<evidence type="ECO:0000313" key="3">
    <source>
        <dbReference type="EMBL" id="XCM78271.1"/>
    </source>
</evidence>
<feature type="transmembrane region" description="Helical" evidence="2">
    <location>
        <begin position="143"/>
        <end position="164"/>
    </location>
</feature>